<evidence type="ECO:0000259" key="6">
    <source>
        <dbReference type="PROSITE" id="PS51379"/>
    </source>
</evidence>
<evidence type="ECO:0000256" key="3">
    <source>
        <dbReference type="ARBA" id="ARBA00022630"/>
    </source>
</evidence>
<organism evidence="7 8">
    <name type="scientific">Streblomastix strix</name>
    <dbReference type="NCBI Taxonomy" id="222440"/>
    <lineage>
        <taxon>Eukaryota</taxon>
        <taxon>Metamonada</taxon>
        <taxon>Preaxostyla</taxon>
        <taxon>Oxymonadida</taxon>
        <taxon>Streblomastigidae</taxon>
        <taxon>Streblomastix</taxon>
    </lineage>
</organism>
<dbReference type="InterPro" id="IPR017896">
    <property type="entry name" value="4Fe4S_Fe-S-bd"/>
</dbReference>
<dbReference type="SUPFAM" id="SSF54862">
    <property type="entry name" value="4Fe-4S ferredoxins"/>
    <property type="match status" value="1"/>
</dbReference>
<keyword evidence="5" id="KW-0560">Oxidoreductase</keyword>
<comment type="similarity">
    <text evidence="2">Belongs to the nitroreductase family.</text>
</comment>
<dbReference type="Pfam" id="PF12838">
    <property type="entry name" value="Fer4_7"/>
    <property type="match status" value="1"/>
</dbReference>
<gene>
    <name evidence="7" type="ORF">EZS28_022173</name>
</gene>
<dbReference type="PROSITE" id="PS00198">
    <property type="entry name" value="4FE4S_FER_1"/>
    <property type="match status" value="2"/>
</dbReference>
<feature type="domain" description="4Fe-4S ferredoxin-type" evidence="6">
    <location>
        <begin position="39"/>
        <end position="68"/>
    </location>
</feature>
<protein>
    <submittedName>
        <fullName evidence="7">Putative 4Fe-4S binding protein</fullName>
    </submittedName>
</protein>
<dbReference type="InterPro" id="IPR017900">
    <property type="entry name" value="4Fe4S_Fe_S_CS"/>
</dbReference>
<dbReference type="SUPFAM" id="SSF55469">
    <property type="entry name" value="FMN-dependent nitroreductase-like"/>
    <property type="match status" value="1"/>
</dbReference>
<evidence type="ECO:0000256" key="1">
    <source>
        <dbReference type="ARBA" id="ARBA00001917"/>
    </source>
</evidence>
<evidence type="ECO:0000256" key="5">
    <source>
        <dbReference type="ARBA" id="ARBA00023002"/>
    </source>
</evidence>
<name>A0A5J4VIV9_9EUKA</name>
<dbReference type="InterPro" id="IPR029479">
    <property type="entry name" value="Nitroreductase"/>
</dbReference>
<evidence type="ECO:0000256" key="4">
    <source>
        <dbReference type="ARBA" id="ARBA00022643"/>
    </source>
</evidence>
<evidence type="ECO:0000256" key="2">
    <source>
        <dbReference type="ARBA" id="ARBA00007118"/>
    </source>
</evidence>
<keyword evidence="3" id="KW-0285">Flavoprotein</keyword>
<dbReference type="PROSITE" id="PS51379">
    <property type="entry name" value="4FE4S_FER_2"/>
    <property type="match status" value="2"/>
</dbReference>
<dbReference type="Gene3D" id="3.40.109.10">
    <property type="entry name" value="NADH Oxidase"/>
    <property type="match status" value="1"/>
</dbReference>
<feature type="domain" description="4Fe-4S ferredoxin-type" evidence="6">
    <location>
        <begin position="4"/>
        <end position="33"/>
    </location>
</feature>
<dbReference type="PANTHER" id="PTHR43673:SF2">
    <property type="entry name" value="NITROREDUCTASE"/>
    <property type="match status" value="1"/>
</dbReference>
<comment type="cofactor">
    <cofactor evidence="1">
        <name>FMN</name>
        <dbReference type="ChEBI" id="CHEBI:58210"/>
    </cofactor>
</comment>
<evidence type="ECO:0000313" key="8">
    <source>
        <dbReference type="Proteomes" id="UP000324800"/>
    </source>
</evidence>
<dbReference type="Proteomes" id="UP000324800">
    <property type="component" value="Unassembled WGS sequence"/>
</dbReference>
<dbReference type="EMBL" id="SNRW01006857">
    <property type="protein sequence ID" value="KAA6382299.1"/>
    <property type="molecule type" value="Genomic_DNA"/>
</dbReference>
<evidence type="ECO:0000313" key="7">
    <source>
        <dbReference type="EMBL" id="KAA6382299.1"/>
    </source>
</evidence>
<comment type="caution">
    <text evidence="7">The sequence shown here is derived from an EMBL/GenBank/DDBJ whole genome shotgun (WGS) entry which is preliminary data.</text>
</comment>
<dbReference type="Gene3D" id="3.30.70.20">
    <property type="match status" value="1"/>
</dbReference>
<dbReference type="InterPro" id="IPR000415">
    <property type="entry name" value="Nitroreductase-like"/>
</dbReference>
<dbReference type="CDD" id="cd02143">
    <property type="entry name" value="nitroreductase_FeS-like"/>
    <property type="match status" value="1"/>
</dbReference>
<accession>A0A5J4VIV9</accession>
<dbReference type="PANTHER" id="PTHR43673">
    <property type="entry name" value="NAD(P)H NITROREDUCTASE YDGI-RELATED"/>
    <property type="match status" value="1"/>
</dbReference>
<dbReference type="OrthoDB" id="24785at2759"/>
<reference evidence="7 8" key="1">
    <citation type="submission" date="2019-03" db="EMBL/GenBank/DDBJ databases">
        <title>Single cell metagenomics reveals metabolic interactions within the superorganism composed of flagellate Streblomastix strix and complex community of Bacteroidetes bacteria on its surface.</title>
        <authorList>
            <person name="Treitli S.C."/>
            <person name="Kolisko M."/>
            <person name="Husnik F."/>
            <person name="Keeling P."/>
            <person name="Hampl V."/>
        </authorList>
    </citation>
    <scope>NUCLEOTIDE SEQUENCE [LARGE SCALE GENOMIC DNA]</scope>
    <source>
        <strain evidence="7">ST1C</strain>
    </source>
</reference>
<dbReference type="GO" id="GO:0016491">
    <property type="term" value="F:oxidoreductase activity"/>
    <property type="evidence" value="ECO:0007669"/>
    <property type="project" value="UniProtKB-KW"/>
</dbReference>
<dbReference type="Pfam" id="PF00881">
    <property type="entry name" value="Nitroreductase"/>
    <property type="match status" value="1"/>
</dbReference>
<dbReference type="AlphaFoldDB" id="A0A5J4VIV9"/>
<sequence length="279" mass="30563">MIADLITVDKDLCIGCGLCASVCPYATIKLEDGHPVAVKVADINQSQCCGCGHCVSVCPKAALDNKFAPLSAQKPIDKSIKSFSEQDAAAFLIGRRSIRYFEDKPIPESLLLKLLDVAKYAPTGCNLQGIKFLIIQDKVILQQIKEAGAKFLELQAKISTPPGQYLNIQMAEAYRNGTDTILHGAPCVVILLHPKEPLPFGEATSSNTMTYLQLYATTLGLGMCWAGVIEAPMQQGYKEMQDALQIPDGWVVRSAAMLGYAKYEHQRIPERNKVDVIFR</sequence>
<keyword evidence="4" id="KW-0288">FMN</keyword>
<proteinExistence type="inferred from homology"/>